<keyword evidence="10" id="KW-1185">Reference proteome</keyword>
<dbReference type="SUPFAM" id="SSF54928">
    <property type="entry name" value="RNA-binding domain, RBD"/>
    <property type="match status" value="1"/>
</dbReference>
<keyword evidence="5" id="KW-0143">Chaperone</keyword>
<keyword evidence="4" id="KW-0694">RNA-binding</keyword>
<evidence type="ECO:0000313" key="9">
    <source>
        <dbReference type="EMBL" id="KAF7996340.1"/>
    </source>
</evidence>
<dbReference type="Gene3D" id="3.30.70.330">
    <property type="match status" value="1"/>
</dbReference>
<dbReference type="GO" id="GO:0003723">
    <property type="term" value="F:RNA binding"/>
    <property type="evidence" value="ECO:0007669"/>
    <property type="project" value="UniProtKB-KW"/>
</dbReference>
<protein>
    <recommendedName>
        <fullName evidence="8">J domain-containing protein</fullName>
    </recommendedName>
</protein>
<organism evidence="9 10">
    <name type="scientific">Aphidius gifuensis</name>
    <name type="common">Parasitoid wasp</name>
    <dbReference type="NCBI Taxonomy" id="684658"/>
    <lineage>
        <taxon>Eukaryota</taxon>
        <taxon>Metazoa</taxon>
        <taxon>Ecdysozoa</taxon>
        <taxon>Arthropoda</taxon>
        <taxon>Hexapoda</taxon>
        <taxon>Insecta</taxon>
        <taxon>Pterygota</taxon>
        <taxon>Neoptera</taxon>
        <taxon>Endopterygota</taxon>
        <taxon>Hymenoptera</taxon>
        <taxon>Apocrita</taxon>
        <taxon>Ichneumonoidea</taxon>
        <taxon>Braconidae</taxon>
        <taxon>Aphidiinae</taxon>
        <taxon>Aphidius</taxon>
    </lineage>
</organism>
<dbReference type="PANTHER" id="PTHR44313:SF1">
    <property type="entry name" value="DNAJ HOMOLOG SUBFAMILY C MEMBER 17"/>
    <property type="match status" value="1"/>
</dbReference>
<dbReference type="InterPro" id="IPR012677">
    <property type="entry name" value="Nucleotide-bd_a/b_plait_sf"/>
</dbReference>
<evidence type="ECO:0000256" key="3">
    <source>
        <dbReference type="ARBA" id="ARBA00022490"/>
    </source>
</evidence>
<dbReference type="GO" id="GO:0005737">
    <property type="term" value="C:cytoplasm"/>
    <property type="evidence" value="ECO:0007669"/>
    <property type="project" value="UniProtKB-SubCell"/>
</dbReference>
<dbReference type="AlphaFoldDB" id="A0A834Y1T4"/>
<evidence type="ECO:0000256" key="1">
    <source>
        <dbReference type="ARBA" id="ARBA00004123"/>
    </source>
</evidence>
<dbReference type="InterPro" id="IPR001623">
    <property type="entry name" value="DnaJ_domain"/>
</dbReference>
<dbReference type="CDD" id="cd12429">
    <property type="entry name" value="RRM_DNAJC17"/>
    <property type="match status" value="1"/>
</dbReference>
<dbReference type="OrthoDB" id="259708at2759"/>
<evidence type="ECO:0000313" key="10">
    <source>
        <dbReference type="Proteomes" id="UP000639338"/>
    </source>
</evidence>
<dbReference type="CDD" id="cd06257">
    <property type="entry name" value="DnaJ"/>
    <property type="match status" value="1"/>
</dbReference>
<dbReference type="InterPro" id="IPR036869">
    <property type="entry name" value="J_dom_sf"/>
</dbReference>
<keyword evidence="3" id="KW-0963">Cytoplasm</keyword>
<dbReference type="Gene3D" id="1.10.287.110">
    <property type="entry name" value="DnaJ domain"/>
    <property type="match status" value="1"/>
</dbReference>
<name>A0A834Y1T4_APHGI</name>
<proteinExistence type="predicted"/>
<comment type="caution">
    <text evidence="9">The sequence shown here is derived from an EMBL/GenBank/DDBJ whole genome shotgun (WGS) entry which is preliminary data.</text>
</comment>
<dbReference type="Pfam" id="PF00076">
    <property type="entry name" value="RRM_1"/>
    <property type="match status" value="1"/>
</dbReference>
<feature type="domain" description="J" evidence="8">
    <location>
        <begin position="8"/>
        <end position="73"/>
    </location>
</feature>
<evidence type="ECO:0000259" key="8">
    <source>
        <dbReference type="PROSITE" id="PS50076"/>
    </source>
</evidence>
<gene>
    <name evidence="9" type="ORF">HCN44_001972</name>
</gene>
<dbReference type="InterPro" id="IPR035979">
    <property type="entry name" value="RBD_domain_sf"/>
</dbReference>
<dbReference type="PANTHER" id="PTHR44313">
    <property type="entry name" value="DNAJ HOMOLOG SUBFAMILY C MEMBER 17"/>
    <property type="match status" value="1"/>
</dbReference>
<sequence>MGDLMDLDLYDLIGVAPTASLDEIKSAYRKKALSCHPDKNPDNPKANEIFIQLSEALKVLTDEKAKDAYDKVLKAKHQAKIRTSQLDEKRKKFKEDLDAREEEYNRSKNRGGKTDQQKLKEEIDRLQKEGSRLVEEEKEAIRRQIYEQLNAKNVKQTTPGECKIKIKWKPSKDDPENGGYSYNKLYVILSKYGDIEALVISPNKCRALVEFKESSAAELAVQCEIGLAENPLKLEGLWKKKESSKPPTPATLSATLHADYENTVLQNMKRAEERRRIIEQMKAEDEKDNI</sequence>
<accession>A0A834Y1T4</accession>
<dbReference type="Proteomes" id="UP000639338">
    <property type="component" value="Unassembled WGS sequence"/>
</dbReference>
<dbReference type="SUPFAM" id="SSF46565">
    <property type="entry name" value="Chaperone J-domain"/>
    <property type="match status" value="1"/>
</dbReference>
<dbReference type="Pfam" id="PF00226">
    <property type="entry name" value="DnaJ"/>
    <property type="match status" value="1"/>
</dbReference>
<evidence type="ECO:0000256" key="5">
    <source>
        <dbReference type="ARBA" id="ARBA00023186"/>
    </source>
</evidence>
<reference evidence="9 10" key="1">
    <citation type="submission" date="2020-08" db="EMBL/GenBank/DDBJ databases">
        <title>Aphidius gifuensis genome sequencing and assembly.</title>
        <authorList>
            <person name="Du Z."/>
        </authorList>
    </citation>
    <scope>NUCLEOTIDE SEQUENCE [LARGE SCALE GENOMIC DNA]</scope>
    <source>
        <strain evidence="9">YNYX2018</strain>
        <tissue evidence="9">Adults</tissue>
    </source>
</reference>
<dbReference type="GO" id="GO:0000390">
    <property type="term" value="P:spliceosomal complex disassembly"/>
    <property type="evidence" value="ECO:0007669"/>
    <property type="project" value="TreeGrafter"/>
</dbReference>
<dbReference type="EMBL" id="JACMRX010000001">
    <property type="protein sequence ID" value="KAF7996340.1"/>
    <property type="molecule type" value="Genomic_DNA"/>
</dbReference>
<dbReference type="SMART" id="SM00271">
    <property type="entry name" value="DnaJ"/>
    <property type="match status" value="1"/>
</dbReference>
<evidence type="ECO:0000256" key="7">
    <source>
        <dbReference type="SAM" id="MobiDB-lite"/>
    </source>
</evidence>
<dbReference type="InterPro" id="IPR034254">
    <property type="entry name" value="DNAJC17_RRM"/>
</dbReference>
<evidence type="ECO:0000256" key="6">
    <source>
        <dbReference type="ARBA" id="ARBA00023242"/>
    </source>
</evidence>
<dbReference type="InterPro" id="IPR052094">
    <property type="entry name" value="Pre-mRNA-splicing_ERAD"/>
</dbReference>
<evidence type="ECO:0000256" key="2">
    <source>
        <dbReference type="ARBA" id="ARBA00004496"/>
    </source>
</evidence>
<dbReference type="PRINTS" id="PR00625">
    <property type="entry name" value="JDOMAIN"/>
</dbReference>
<dbReference type="InterPro" id="IPR000504">
    <property type="entry name" value="RRM_dom"/>
</dbReference>
<evidence type="ECO:0000256" key="4">
    <source>
        <dbReference type="ARBA" id="ARBA00022884"/>
    </source>
</evidence>
<keyword evidence="6" id="KW-0539">Nucleus</keyword>
<dbReference type="GO" id="GO:0005681">
    <property type="term" value="C:spliceosomal complex"/>
    <property type="evidence" value="ECO:0007669"/>
    <property type="project" value="TreeGrafter"/>
</dbReference>
<feature type="region of interest" description="Disordered" evidence="7">
    <location>
        <begin position="95"/>
        <end position="118"/>
    </location>
</feature>
<dbReference type="PROSITE" id="PS50076">
    <property type="entry name" value="DNAJ_2"/>
    <property type="match status" value="1"/>
</dbReference>
<comment type="subcellular location">
    <subcellularLocation>
        <location evidence="2">Cytoplasm</location>
    </subcellularLocation>
    <subcellularLocation>
        <location evidence="1">Nucleus</location>
    </subcellularLocation>
</comment>